<name>A0ABW5QDC6_9BACI</name>
<dbReference type="EMBL" id="JBHUMZ010000025">
    <property type="protein sequence ID" value="MFD2639510.1"/>
    <property type="molecule type" value="Genomic_DNA"/>
</dbReference>
<dbReference type="Gene3D" id="3.40.630.30">
    <property type="match status" value="1"/>
</dbReference>
<dbReference type="GO" id="GO:0016746">
    <property type="term" value="F:acyltransferase activity"/>
    <property type="evidence" value="ECO:0007669"/>
    <property type="project" value="UniProtKB-KW"/>
</dbReference>
<keyword evidence="2" id="KW-0012">Acyltransferase</keyword>
<evidence type="ECO:0000313" key="2">
    <source>
        <dbReference type="EMBL" id="MFD2639510.1"/>
    </source>
</evidence>
<dbReference type="Pfam" id="PF00583">
    <property type="entry name" value="Acetyltransf_1"/>
    <property type="match status" value="1"/>
</dbReference>
<dbReference type="Proteomes" id="UP001597452">
    <property type="component" value="Unassembled WGS sequence"/>
</dbReference>
<evidence type="ECO:0000259" key="1">
    <source>
        <dbReference type="PROSITE" id="PS51186"/>
    </source>
</evidence>
<keyword evidence="2" id="KW-0808">Transferase</keyword>
<sequence length="168" mass="19515">MLIREAILSDYSGIAKVHVDCWLNSYQGVLPKNLLQDLSYREREDLWKKILLNDKVWIVENDDSDIVGFVHGGIKRTSQYEQFQGEIYALHILKDYQNLGLGRMLIRTLLDDLKEHNISSLMISVFEEDTHCTFYENLGAERVDCIDVEFDGQIIKEAVYGWEALTQI</sequence>
<dbReference type="SUPFAM" id="SSF55729">
    <property type="entry name" value="Acyl-CoA N-acyltransferases (Nat)"/>
    <property type="match status" value="1"/>
</dbReference>
<evidence type="ECO:0000313" key="3">
    <source>
        <dbReference type="Proteomes" id="UP001597452"/>
    </source>
</evidence>
<gene>
    <name evidence="2" type="ORF">ACFSW4_11575</name>
</gene>
<dbReference type="CDD" id="cd04301">
    <property type="entry name" value="NAT_SF"/>
    <property type="match status" value="1"/>
</dbReference>
<keyword evidence="3" id="KW-1185">Reference proteome</keyword>
<protein>
    <submittedName>
        <fullName evidence="2">GNAT family N-acetyltransferase</fullName>
        <ecNumber evidence="2">2.3.-.-</ecNumber>
    </submittedName>
</protein>
<accession>A0ABW5QDC6</accession>
<dbReference type="EC" id="2.3.-.-" evidence="2"/>
<dbReference type="InterPro" id="IPR000182">
    <property type="entry name" value="GNAT_dom"/>
</dbReference>
<reference evidence="3" key="1">
    <citation type="journal article" date="2019" name="Int. J. Syst. Evol. Microbiol.">
        <title>The Global Catalogue of Microorganisms (GCM) 10K type strain sequencing project: providing services to taxonomists for standard genome sequencing and annotation.</title>
        <authorList>
            <consortium name="The Broad Institute Genomics Platform"/>
            <consortium name="The Broad Institute Genome Sequencing Center for Infectious Disease"/>
            <person name="Wu L."/>
            <person name="Ma J."/>
        </authorList>
    </citation>
    <scope>NUCLEOTIDE SEQUENCE [LARGE SCALE GENOMIC DNA]</scope>
    <source>
        <strain evidence="3">TISTR 1571</strain>
    </source>
</reference>
<dbReference type="InterPro" id="IPR016181">
    <property type="entry name" value="Acyl_CoA_acyltransferase"/>
</dbReference>
<dbReference type="RefSeq" id="WP_054754459.1">
    <property type="nucleotide sequence ID" value="NZ_JBHUMZ010000025.1"/>
</dbReference>
<comment type="caution">
    <text evidence="2">The sequence shown here is derived from an EMBL/GenBank/DDBJ whole genome shotgun (WGS) entry which is preliminary data.</text>
</comment>
<dbReference type="PROSITE" id="PS51186">
    <property type="entry name" value="GNAT"/>
    <property type="match status" value="1"/>
</dbReference>
<proteinExistence type="predicted"/>
<feature type="domain" description="N-acetyltransferase" evidence="1">
    <location>
        <begin position="1"/>
        <end position="166"/>
    </location>
</feature>
<organism evidence="2 3">
    <name type="scientific">Piscibacillus salipiscarius</name>
    <dbReference type="NCBI Taxonomy" id="299480"/>
    <lineage>
        <taxon>Bacteria</taxon>
        <taxon>Bacillati</taxon>
        <taxon>Bacillota</taxon>
        <taxon>Bacilli</taxon>
        <taxon>Bacillales</taxon>
        <taxon>Bacillaceae</taxon>
        <taxon>Piscibacillus</taxon>
    </lineage>
</organism>